<organism evidence="1">
    <name type="scientific">uncultured Caudovirales phage</name>
    <dbReference type="NCBI Taxonomy" id="2100421"/>
    <lineage>
        <taxon>Viruses</taxon>
        <taxon>Duplodnaviria</taxon>
        <taxon>Heunggongvirae</taxon>
        <taxon>Uroviricota</taxon>
        <taxon>Caudoviricetes</taxon>
        <taxon>Peduoviridae</taxon>
        <taxon>Maltschvirus</taxon>
        <taxon>Maltschvirus maltsch</taxon>
    </lineage>
</organism>
<evidence type="ECO:0000313" key="1">
    <source>
        <dbReference type="EMBL" id="CAB4138647.1"/>
    </source>
</evidence>
<proteinExistence type="predicted"/>
<sequence>MISKHLKQNDGTIVHYVIINGKTLTHNYDGPALIPQGNKRLAEYYIFGIKKTKEQWESIKKDGEGVPFHKTAAGKQSGTRA</sequence>
<protein>
    <submittedName>
        <fullName evidence="1">Uncharacterized protein</fullName>
    </submittedName>
</protein>
<accession>A0A6J5LZZ5</accession>
<reference evidence="1" key="1">
    <citation type="submission" date="2020-04" db="EMBL/GenBank/DDBJ databases">
        <authorList>
            <person name="Chiriac C."/>
            <person name="Salcher M."/>
            <person name="Ghai R."/>
            <person name="Kavagutti S V."/>
        </authorList>
    </citation>
    <scope>NUCLEOTIDE SEQUENCE</scope>
</reference>
<gene>
    <name evidence="1" type="ORF">UFOVP331_207</name>
</gene>
<name>A0A6J5LZZ5_9CAUD</name>
<dbReference type="EMBL" id="LR796345">
    <property type="protein sequence ID" value="CAB4138647.1"/>
    <property type="molecule type" value="Genomic_DNA"/>
</dbReference>